<dbReference type="Pfam" id="PF01425">
    <property type="entry name" value="Amidase"/>
    <property type="match status" value="1"/>
</dbReference>
<dbReference type="InterPro" id="IPR023631">
    <property type="entry name" value="Amidase_dom"/>
</dbReference>
<feature type="chain" id="PRO_5015116132" evidence="1">
    <location>
        <begin position="28"/>
        <end position="261"/>
    </location>
</feature>
<keyword evidence="1" id="KW-0732">Signal</keyword>
<evidence type="ECO:0000259" key="2">
    <source>
        <dbReference type="Pfam" id="PF01425"/>
    </source>
</evidence>
<keyword evidence="4" id="KW-1185">Reference proteome</keyword>
<dbReference type="InterPro" id="IPR036928">
    <property type="entry name" value="AS_sf"/>
</dbReference>
<sequence>MSTTALSIFSTWPLLILLAILSSGSTSYSLNPDEGLVHGLPNIVEATVDDIRLAFEQKKLTSRRIVEFYLGRIKRLNPVLKGVIEINPDARYLADKADQERKDKMNTTAGSFALLGSVVLRDAPVVTKLWKAGAIILGKASLSEWSGFRGNAPPGWSARGGQGRNPYDKTGNGIIPCGSSSGIFCYCNTLGTETDESILCPSSVNSVVGIKPTIGLTSRAGVVLISPRQDTVGTVADATYVLDSIAGIDINESMTRKQLKY</sequence>
<organism evidence="3 4">
    <name type="scientific">Parasponia andersonii</name>
    <name type="common">Sponia andersonii</name>
    <dbReference type="NCBI Taxonomy" id="3476"/>
    <lineage>
        <taxon>Eukaryota</taxon>
        <taxon>Viridiplantae</taxon>
        <taxon>Streptophyta</taxon>
        <taxon>Embryophyta</taxon>
        <taxon>Tracheophyta</taxon>
        <taxon>Spermatophyta</taxon>
        <taxon>Magnoliopsida</taxon>
        <taxon>eudicotyledons</taxon>
        <taxon>Gunneridae</taxon>
        <taxon>Pentapetalae</taxon>
        <taxon>rosids</taxon>
        <taxon>fabids</taxon>
        <taxon>Rosales</taxon>
        <taxon>Cannabaceae</taxon>
        <taxon>Parasponia</taxon>
    </lineage>
</organism>
<dbReference type="STRING" id="3476.A0A2P5C245"/>
<protein>
    <submittedName>
        <fullName evidence="3">Amidase</fullName>
    </submittedName>
</protein>
<dbReference type="PANTHER" id="PTHR42678">
    <property type="entry name" value="AMIDASE"/>
    <property type="match status" value="1"/>
</dbReference>
<dbReference type="Proteomes" id="UP000237105">
    <property type="component" value="Unassembled WGS sequence"/>
</dbReference>
<reference evidence="4" key="1">
    <citation type="submission" date="2016-06" db="EMBL/GenBank/DDBJ databases">
        <title>Parallel loss of symbiosis genes in relatives of nitrogen-fixing non-legume Parasponia.</title>
        <authorList>
            <person name="Van Velzen R."/>
            <person name="Holmer R."/>
            <person name="Bu F."/>
            <person name="Rutten L."/>
            <person name="Van Zeijl A."/>
            <person name="Liu W."/>
            <person name="Santuari L."/>
            <person name="Cao Q."/>
            <person name="Sharma T."/>
            <person name="Shen D."/>
            <person name="Roswanjaya Y."/>
            <person name="Wardhani T."/>
            <person name="Kalhor M.S."/>
            <person name="Jansen J."/>
            <person name="Van den Hoogen J."/>
            <person name="Gungor B."/>
            <person name="Hartog M."/>
            <person name="Hontelez J."/>
            <person name="Verver J."/>
            <person name="Yang W.-C."/>
            <person name="Schijlen E."/>
            <person name="Repin R."/>
            <person name="Schilthuizen M."/>
            <person name="Schranz E."/>
            <person name="Heidstra R."/>
            <person name="Miyata K."/>
            <person name="Fedorova E."/>
            <person name="Kohlen W."/>
            <person name="Bisseling T."/>
            <person name="Smit S."/>
            <person name="Geurts R."/>
        </authorList>
    </citation>
    <scope>NUCLEOTIDE SEQUENCE [LARGE SCALE GENOMIC DNA]</scope>
    <source>
        <strain evidence="4">cv. WU1-14</strain>
    </source>
</reference>
<proteinExistence type="predicted"/>
<dbReference type="Gene3D" id="3.90.1300.10">
    <property type="entry name" value="Amidase signature (AS) domain"/>
    <property type="match status" value="1"/>
</dbReference>
<dbReference type="EMBL" id="JXTB01000186">
    <property type="protein sequence ID" value="PON55081.1"/>
    <property type="molecule type" value="Genomic_DNA"/>
</dbReference>
<gene>
    <name evidence="3" type="ORF">PanWU01x14_190090</name>
</gene>
<evidence type="ECO:0000313" key="4">
    <source>
        <dbReference type="Proteomes" id="UP000237105"/>
    </source>
</evidence>
<dbReference type="AlphaFoldDB" id="A0A2P5C245"/>
<comment type="caution">
    <text evidence="3">The sequence shown here is derived from an EMBL/GenBank/DDBJ whole genome shotgun (WGS) entry which is preliminary data.</text>
</comment>
<evidence type="ECO:0000256" key="1">
    <source>
        <dbReference type="SAM" id="SignalP"/>
    </source>
</evidence>
<dbReference type="OrthoDB" id="566138at2759"/>
<name>A0A2P5C245_PARAD</name>
<feature type="domain" description="Amidase" evidence="2">
    <location>
        <begin position="65"/>
        <end position="256"/>
    </location>
</feature>
<feature type="signal peptide" evidence="1">
    <location>
        <begin position="1"/>
        <end position="27"/>
    </location>
</feature>
<dbReference type="SUPFAM" id="SSF75304">
    <property type="entry name" value="Amidase signature (AS) enzymes"/>
    <property type="match status" value="1"/>
</dbReference>
<evidence type="ECO:0000313" key="3">
    <source>
        <dbReference type="EMBL" id="PON55081.1"/>
    </source>
</evidence>
<accession>A0A2P5C245</accession>
<dbReference type="PANTHER" id="PTHR42678:SF36">
    <property type="entry name" value="C869.01-LIKE PROTEIN, PUTATIVE-RELATED"/>
    <property type="match status" value="1"/>
</dbReference>